<dbReference type="InterPro" id="IPR017452">
    <property type="entry name" value="GPCR_Rhodpsn_7TM"/>
</dbReference>
<evidence type="ECO:0000256" key="6">
    <source>
        <dbReference type="ARBA" id="ARBA00023136"/>
    </source>
</evidence>
<keyword evidence="7" id="KW-1015">Disulfide bond</keyword>
<dbReference type="GO" id="GO:0005886">
    <property type="term" value="C:plasma membrane"/>
    <property type="evidence" value="ECO:0007669"/>
    <property type="project" value="UniProtKB-SubCell"/>
</dbReference>
<dbReference type="PRINTS" id="PR00358">
    <property type="entry name" value="BOMBESINR"/>
</dbReference>
<evidence type="ECO:0000256" key="1">
    <source>
        <dbReference type="ARBA" id="ARBA00004651"/>
    </source>
</evidence>
<dbReference type="InterPro" id="IPR001556">
    <property type="entry name" value="Bombsn_rcpt-like"/>
</dbReference>
<dbReference type="PRINTS" id="PR00640">
    <property type="entry name" value="GASTRINRELPR"/>
</dbReference>
<feature type="transmembrane region" description="Helical" evidence="11">
    <location>
        <begin position="290"/>
        <end position="314"/>
    </location>
</feature>
<name>A0AAU9YZR7_PHORO</name>
<dbReference type="PANTHER" id="PTHR45695">
    <property type="entry name" value="LEUCOKININ RECEPTOR-RELATED"/>
    <property type="match status" value="1"/>
</dbReference>
<dbReference type="AlphaFoldDB" id="A0AAU9YZR7"/>
<feature type="transmembrane region" description="Helical" evidence="11">
    <location>
        <begin position="157"/>
        <end position="178"/>
    </location>
</feature>
<feature type="transmembrane region" description="Helical" evidence="11">
    <location>
        <begin position="40"/>
        <end position="66"/>
    </location>
</feature>
<dbReference type="EMBL" id="CALSGD010000795">
    <property type="protein sequence ID" value="CAH6780080.1"/>
    <property type="molecule type" value="Genomic_DNA"/>
</dbReference>
<feature type="transmembrane region" description="Helical" evidence="11">
    <location>
        <begin position="246"/>
        <end position="269"/>
    </location>
</feature>
<evidence type="ECO:0000256" key="11">
    <source>
        <dbReference type="SAM" id="Phobius"/>
    </source>
</evidence>
<keyword evidence="8" id="KW-0675">Receptor</keyword>
<dbReference type="SUPFAM" id="SSF81321">
    <property type="entry name" value="Family A G protein-coupled receptor-like"/>
    <property type="match status" value="1"/>
</dbReference>
<organism evidence="13 14">
    <name type="scientific">Phodopus roborovskii</name>
    <name type="common">Roborovski's desert hamster</name>
    <name type="synonym">Cricetulus roborovskii</name>
    <dbReference type="NCBI Taxonomy" id="109678"/>
    <lineage>
        <taxon>Eukaryota</taxon>
        <taxon>Metazoa</taxon>
        <taxon>Chordata</taxon>
        <taxon>Craniata</taxon>
        <taxon>Vertebrata</taxon>
        <taxon>Euteleostomi</taxon>
        <taxon>Mammalia</taxon>
        <taxon>Eutheria</taxon>
        <taxon>Euarchontoglires</taxon>
        <taxon>Glires</taxon>
        <taxon>Rodentia</taxon>
        <taxon>Myomorpha</taxon>
        <taxon>Muroidea</taxon>
        <taxon>Cricetidae</taxon>
        <taxon>Cricetinae</taxon>
        <taxon>Phodopus</taxon>
    </lineage>
</organism>
<feature type="transmembrane region" description="Helical" evidence="11">
    <location>
        <begin position="78"/>
        <end position="95"/>
    </location>
</feature>
<keyword evidence="10" id="KW-0807">Transducer</keyword>
<protein>
    <submittedName>
        <fullName evidence="13">Nmbr protein</fullName>
    </submittedName>
</protein>
<comment type="caution">
    <text evidence="13">The sequence shown here is derived from an EMBL/GenBank/DDBJ whole genome shotgun (WGS) entry which is preliminary data.</text>
</comment>
<dbReference type="Gene3D" id="1.20.1070.10">
    <property type="entry name" value="Rhodopsin 7-helix transmembrane proteins"/>
    <property type="match status" value="1"/>
</dbReference>
<keyword evidence="6 11" id="KW-0472">Membrane</keyword>
<dbReference type="PROSITE" id="PS50262">
    <property type="entry name" value="G_PROTEIN_RECEP_F1_2"/>
    <property type="match status" value="1"/>
</dbReference>
<keyword evidence="3 11" id="KW-0812">Transmembrane</keyword>
<evidence type="ECO:0000259" key="12">
    <source>
        <dbReference type="PROSITE" id="PS50262"/>
    </source>
</evidence>
<feature type="transmembrane region" description="Helical" evidence="11">
    <location>
        <begin position="190"/>
        <end position="210"/>
    </location>
</feature>
<evidence type="ECO:0000313" key="14">
    <source>
        <dbReference type="Proteomes" id="UP001152836"/>
    </source>
</evidence>
<dbReference type="PRINTS" id="PR00237">
    <property type="entry name" value="GPCRRHODOPSN"/>
</dbReference>
<keyword evidence="2" id="KW-1003">Cell membrane</keyword>
<reference evidence="13" key="1">
    <citation type="submission" date="2022-06" db="EMBL/GenBank/DDBJ databases">
        <authorList>
            <person name="Andreotti S."/>
            <person name="Wyler E."/>
        </authorList>
    </citation>
    <scope>NUCLEOTIDE SEQUENCE</scope>
</reference>
<feature type="domain" description="G-protein coupled receptors family 1 profile" evidence="12">
    <location>
        <begin position="58"/>
        <end position="350"/>
    </location>
</feature>
<evidence type="ECO:0000256" key="8">
    <source>
        <dbReference type="ARBA" id="ARBA00023170"/>
    </source>
</evidence>
<accession>A0AAU9YZR7</accession>
<evidence type="ECO:0000256" key="9">
    <source>
        <dbReference type="ARBA" id="ARBA00023180"/>
    </source>
</evidence>
<evidence type="ECO:0000256" key="10">
    <source>
        <dbReference type="ARBA" id="ARBA00023224"/>
    </source>
</evidence>
<evidence type="ECO:0000256" key="3">
    <source>
        <dbReference type="ARBA" id="ARBA00022692"/>
    </source>
</evidence>
<dbReference type="Pfam" id="PF00001">
    <property type="entry name" value="7tm_1"/>
    <property type="match status" value="2"/>
</dbReference>
<proteinExistence type="predicted"/>
<keyword evidence="9" id="KW-0325">Glycoprotein</keyword>
<keyword evidence="4 11" id="KW-1133">Transmembrane helix</keyword>
<comment type="subcellular location">
    <subcellularLocation>
        <location evidence="1">Cell membrane</location>
        <topology evidence="1">Multi-pass membrane protein</topology>
    </subcellularLocation>
</comment>
<keyword evidence="14" id="KW-1185">Reference proteome</keyword>
<feature type="transmembrane region" description="Helical" evidence="11">
    <location>
        <begin position="326"/>
        <end position="353"/>
    </location>
</feature>
<evidence type="ECO:0000313" key="13">
    <source>
        <dbReference type="EMBL" id="CAH6780080.1"/>
    </source>
</evidence>
<sequence>MAPNNCSHLDLEVDPFLHCNNTFNQSLNPPKMDNWFHPGIIYVIPAVYGVIIVIGLIGNITLIKIFCTVKSMRNVPNLFISSLALGDLLLLVTCAPVDASKYLADRWLFGRIGCKLIPFIQLTSVGVSVFTLTALSADSLDFTLSLRPYDTLCEYRITPKPLTSMLLWGLWIIGWYKAIVRPMDIQASHALMKICLKAALIWIVSMLLAIPEAVFSDLHPFHVKDTNQTFISCAPYPHSNDLHPKIHSMASFLVFYIIPLSIISVYYYFIARNLIQKSNYTDKIESRKRLAKTVLVFVGLFAFCWLPNHVIYLYRSYHYSEVDTSMLHFVTSICARLLAFTNSCVNPFALYLLSKSFRKQFNTQLLCCQPGLLNRSHSTGRSTTCMTSFKSTNPSATFSLINGNICHEGYV</sequence>
<evidence type="ECO:0000256" key="4">
    <source>
        <dbReference type="ARBA" id="ARBA00022989"/>
    </source>
</evidence>
<dbReference type="SMART" id="SM01381">
    <property type="entry name" value="7TM_GPCR_Srsx"/>
    <property type="match status" value="1"/>
</dbReference>
<gene>
    <name evidence="13" type="primary">Nmbr</name>
    <name evidence="13" type="ORF">PHOROB_LOCUS3513</name>
</gene>
<evidence type="ECO:0000256" key="5">
    <source>
        <dbReference type="ARBA" id="ARBA00023040"/>
    </source>
</evidence>
<evidence type="ECO:0000256" key="7">
    <source>
        <dbReference type="ARBA" id="ARBA00023157"/>
    </source>
</evidence>
<evidence type="ECO:0000256" key="2">
    <source>
        <dbReference type="ARBA" id="ARBA00022475"/>
    </source>
</evidence>
<dbReference type="PANTHER" id="PTHR45695:SF7">
    <property type="entry name" value="GASTRIN-RELEASING PEPTIDE RECEPTOR"/>
    <property type="match status" value="1"/>
</dbReference>
<dbReference type="InterPro" id="IPR000276">
    <property type="entry name" value="GPCR_Rhodpsn"/>
</dbReference>
<dbReference type="Proteomes" id="UP001152836">
    <property type="component" value="Unassembled WGS sequence"/>
</dbReference>
<keyword evidence="5" id="KW-0297">G-protein coupled receptor</keyword>
<dbReference type="InterPro" id="IPR001966">
    <property type="entry name" value="Gastrin_pep_rcpt"/>
</dbReference>
<dbReference type="GO" id="GO:0008188">
    <property type="term" value="F:neuropeptide receptor activity"/>
    <property type="evidence" value="ECO:0007669"/>
    <property type="project" value="TreeGrafter"/>
</dbReference>